<gene>
    <name evidence="1" type="ORF">H0H81_001749</name>
</gene>
<dbReference type="OrthoDB" id="3172239at2759"/>
<dbReference type="SUPFAM" id="SSF52047">
    <property type="entry name" value="RNI-like"/>
    <property type="match status" value="1"/>
</dbReference>
<dbReference type="Proteomes" id="UP000717328">
    <property type="component" value="Unassembled WGS sequence"/>
</dbReference>
<dbReference type="AlphaFoldDB" id="A0A9P7GN75"/>
<protein>
    <submittedName>
        <fullName evidence="1">Uncharacterized protein</fullName>
    </submittedName>
</protein>
<evidence type="ECO:0000313" key="2">
    <source>
        <dbReference type="Proteomes" id="UP000717328"/>
    </source>
</evidence>
<evidence type="ECO:0000313" key="1">
    <source>
        <dbReference type="EMBL" id="KAG5653198.1"/>
    </source>
</evidence>
<organism evidence="1 2">
    <name type="scientific">Sphagnurus paluster</name>
    <dbReference type="NCBI Taxonomy" id="117069"/>
    <lineage>
        <taxon>Eukaryota</taxon>
        <taxon>Fungi</taxon>
        <taxon>Dikarya</taxon>
        <taxon>Basidiomycota</taxon>
        <taxon>Agaricomycotina</taxon>
        <taxon>Agaricomycetes</taxon>
        <taxon>Agaricomycetidae</taxon>
        <taxon>Agaricales</taxon>
        <taxon>Tricholomatineae</taxon>
        <taxon>Lyophyllaceae</taxon>
        <taxon>Sphagnurus</taxon>
    </lineage>
</organism>
<name>A0A9P7GN75_9AGAR</name>
<proteinExistence type="predicted"/>
<accession>A0A9P7GN75</accession>
<comment type="caution">
    <text evidence="1">The sequence shown here is derived from an EMBL/GenBank/DDBJ whole genome shotgun (WGS) entry which is preliminary data.</text>
</comment>
<reference evidence="1" key="1">
    <citation type="submission" date="2021-02" db="EMBL/GenBank/DDBJ databases">
        <authorList>
            <person name="Nieuwenhuis M."/>
            <person name="Van De Peppel L.J.J."/>
        </authorList>
    </citation>
    <scope>NUCLEOTIDE SEQUENCE</scope>
    <source>
        <strain evidence="1">D49</strain>
    </source>
</reference>
<keyword evidence="2" id="KW-1185">Reference proteome</keyword>
<dbReference type="EMBL" id="JABCKI010000067">
    <property type="protein sequence ID" value="KAG5653198.1"/>
    <property type="molecule type" value="Genomic_DNA"/>
</dbReference>
<sequence>MHQLEILDLWNIFYPFATHTEKLANLPLLQNLFIESNLFTCLGLLNRIIHPNTTRIEVTSESITVEGSEVVDASSIQKIAVHLGTRLPRHIRGLTVGYGKIIAFTPPFNELVNTNSPPQLQILVNAQTDDISYENILQSLLQPLPLGHLEELKITYPLSRDTCESFFADLKHLKKITNVEYSVGFIDVLSPKTATQPGQNSPSVPFRALRHLCIEEWDFEDVESEPSNRSTKSCIRRLWKCLKARCKEKGKLEQLDIDGCIHAGEYEVDTLRKFVNKLEWRENFTSEE</sequence>
<reference evidence="1" key="2">
    <citation type="submission" date="2021-10" db="EMBL/GenBank/DDBJ databases">
        <title>Phylogenomics reveals ancestral predisposition of the termite-cultivated fungus Termitomyces towards a domesticated lifestyle.</title>
        <authorList>
            <person name="Auxier B."/>
            <person name="Grum-Grzhimaylo A."/>
            <person name="Cardenas M.E."/>
            <person name="Lodge J.D."/>
            <person name="Laessoe T."/>
            <person name="Pedersen O."/>
            <person name="Smith M.E."/>
            <person name="Kuyper T.W."/>
            <person name="Franco-Molano E.A."/>
            <person name="Baroni T.J."/>
            <person name="Aanen D.K."/>
        </authorList>
    </citation>
    <scope>NUCLEOTIDE SEQUENCE</scope>
    <source>
        <strain evidence="1">D49</strain>
    </source>
</reference>